<comment type="subcellular location">
    <subcellularLocation>
        <location evidence="1 14">Cell membrane</location>
        <topology evidence="1 14">Multi-pass membrane protein</topology>
    </subcellularLocation>
</comment>
<evidence type="ECO:0000256" key="10">
    <source>
        <dbReference type="ARBA" id="ARBA00030253"/>
    </source>
</evidence>
<dbReference type="NCBIfam" id="NF003349">
    <property type="entry name" value="PRK04375.1-2"/>
    <property type="match status" value="1"/>
</dbReference>
<dbReference type="AlphaFoldDB" id="A0A8J6TWY1"/>
<protein>
    <recommendedName>
        <fullName evidence="11 14">Protoheme IX farnesyltransferase</fullName>
        <ecNumber evidence="3 14">2.5.1.141</ecNumber>
    </recommendedName>
    <alternativeName>
        <fullName evidence="12 14">Heme B farnesyltransferase</fullName>
    </alternativeName>
    <alternativeName>
        <fullName evidence="10 14">Heme O synthase</fullName>
    </alternativeName>
</protein>
<evidence type="ECO:0000256" key="8">
    <source>
        <dbReference type="ARBA" id="ARBA00023133"/>
    </source>
</evidence>
<dbReference type="CDD" id="cd13957">
    <property type="entry name" value="PT_UbiA_Cox10"/>
    <property type="match status" value="1"/>
</dbReference>
<evidence type="ECO:0000256" key="5">
    <source>
        <dbReference type="ARBA" id="ARBA00022679"/>
    </source>
</evidence>
<evidence type="ECO:0000256" key="12">
    <source>
        <dbReference type="ARBA" id="ARBA00042475"/>
    </source>
</evidence>
<sequence length="305" mass="33563">MAIEPGEIKAPRWRQYYALTKPKVVYLILFTAVVGMLLATSTGMPPWNALIFGTLGIGLASASGAAINQIIDEHIDGVMARTENRPLPQGEVDRRSALIFALSLAAVSMGMLLIFVNMLTAVLTLISLIGYAVIYTMYLKRMGPQNIVWGGAAGATPPVLGWTAVTGEIHTEALLLFLVIFVWTPPHFWALAIKRRAEYAEANIPMLPVTHGVTFTKQQILMYTVMLISVTLLPFVIKMSGLIYLSGAVALGVGFLWFSLRLYRADEPDQAAIRTFAYSIIYLSLLFGFLLLDHYLRVVFHLVAG</sequence>
<dbReference type="UniPathway" id="UPA00834">
    <property type="reaction ID" value="UER00712"/>
</dbReference>
<dbReference type="EC" id="2.5.1.141" evidence="3 14"/>
<keyword evidence="9 14" id="KW-0472">Membrane</keyword>
<feature type="transmembrane region" description="Helical" evidence="14">
    <location>
        <begin position="24"/>
        <end position="44"/>
    </location>
</feature>
<dbReference type="GO" id="GO:0005886">
    <property type="term" value="C:plasma membrane"/>
    <property type="evidence" value="ECO:0007669"/>
    <property type="project" value="UniProtKB-SubCell"/>
</dbReference>
<dbReference type="PANTHER" id="PTHR43448:SF7">
    <property type="entry name" value="4-HYDROXYBENZOATE SOLANESYLTRANSFERASE"/>
    <property type="match status" value="1"/>
</dbReference>
<dbReference type="NCBIfam" id="TIGR01473">
    <property type="entry name" value="cyoE_ctaB"/>
    <property type="match status" value="1"/>
</dbReference>
<evidence type="ECO:0000256" key="9">
    <source>
        <dbReference type="ARBA" id="ARBA00023136"/>
    </source>
</evidence>
<feature type="transmembrane region" description="Helical" evidence="14">
    <location>
        <begin position="275"/>
        <end position="292"/>
    </location>
</feature>
<dbReference type="Proteomes" id="UP000654401">
    <property type="component" value="Unassembled WGS sequence"/>
</dbReference>
<feature type="transmembrane region" description="Helical" evidence="14">
    <location>
        <begin position="121"/>
        <end position="139"/>
    </location>
</feature>
<dbReference type="GO" id="GO:0008495">
    <property type="term" value="F:protoheme IX farnesyltransferase activity"/>
    <property type="evidence" value="ECO:0007669"/>
    <property type="project" value="UniProtKB-UniRule"/>
</dbReference>
<dbReference type="Gene3D" id="1.10.357.140">
    <property type="entry name" value="UbiA prenyltransferase"/>
    <property type="match status" value="1"/>
</dbReference>
<evidence type="ECO:0000313" key="16">
    <source>
        <dbReference type="Proteomes" id="UP000654401"/>
    </source>
</evidence>
<comment type="pathway">
    <text evidence="2 14">Porphyrin-containing compound metabolism; heme O biosynthesis; heme O from protoheme: step 1/1.</text>
</comment>
<proteinExistence type="inferred from homology"/>
<feature type="transmembrane region" description="Helical" evidence="14">
    <location>
        <begin position="243"/>
        <end position="263"/>
    </location>
</feature>
<gene>
    <name evidence="14" type="primary">cyoE</name>
    <name evidence="15" type="ORF">H8D24_00170</name>
</gene>
<keyword evidence="6 14" id="KW-0812">Transmembrane</keyword>
<keyword evidence="8 14" id="KW-0350">Heme biosynthesis</keyword>
<dbReference type="EMBL" id="JACNFK010000005">
    <property type="protein sequence ID" value="MBC8518807.1"/>
    <property type="molecule type" value="Genomic_DNA"/>
</dbReference>
<comment type="catalytic activity">
    <reaction evidence="13 14">
        <text>heme b + (2E,6E)-farnesyl diphosphate + H2O = Fe(II)-heme o + diphosphate</text>
        <dbReference type="Rhea" id="RHEA:28070"/>
        <dbReference type="ChEBI" id="CHEBI:15377"/>
        <dbReference type="ChEBI" id="CHEBI:33019"/>
        <dbReference type="ChEBI" id="CHEBI:60344"/>
        <dbReference type="ChEBI" id="CHEBI:60530"/>
        <dbReference type="ChEBI" id="CHEBI:175763"/>
        <dbReference type="EC" id="2.5.1.141"/>
    </reaction>
</comment>
<comment type="similarity">
    <text evidence="14">Belongs to the UbiA prenyltransferase family. Protoheme IX farnesyltransferase subfamily.</text>
</comment>
<evidence type="ECO:0000256" key="7">
    <source>
        <dbReference type="ARBA" id="ARBA00022989"/>
    </source>
</evidence>
<dbReference type="InterPro" id="IPR006369">
    <property type="entry name" value="Protohaem_IX_farnesylTrfase"/>
</dbReference>
<dbReference type="PANTHER" id="PTHR43448">
    <property type="entry name" value="PROTOHEME IX FARNESYLTRANSFERASE, MITOCHONDRIAL"/>
    <property type="match status" value="1"/>
</dbReference>
<evidence type="ECO:0000256" key="13">
    <source>
        <dbReference type="ARBA" id="ARBA00047690"/>
    </source>
</evidence>
<dbReference type="GO" id="GO:0048034">
    <property type="term" value="P:heme O biosynthetic process"/>
    <property type="evidence" value="ECO:0007669"/>
    <property type="project" value="UniProtKB-UniRule"/>
</dbReference>
<dbReference type="InterPro" id="IPR044878">
    <property type="entry name" value="UbiA_sf"/>
</dbReference>
<accession>A0A8J6TWY1</accession>
<organism evidence="15 16">
    <name type="scientific">Candidatus Thiopontia autotrophica</name>
    <dbReference type="NCBI Taxonomy" id="2841688"/>
    <lineage>
        <taxon>Bacteria</taxon>
        <taxon>Pseudomonadati</taxon>
        <taxon>Pseudomonadota</taxon>
        <taxon>Gammaproteobacteria</taxon>
        <taxon>Candidatus Thiopontia</taxon>
    </lineage>
</organism>
<comment type="function">
    <text evidence="14">Converts heme B (protoheme IX) to heme O by substitution of the vinyl group on carbon 2 of heme B porphyrin ring with a hydroxyethyl farnesyl side group.</text>
</comment>
<dbReference type="HAMAP" id="MF_00154">
    <property type="entry name" value="CyoE_CtaB"/>
    <property type="match status" value="1"/>
</dbReference>
<name>A0A8J6TWY1_9GAMM</name>
<evidence type="ECO:0000313" key="15">
    <source>
        <dbReference type="EMBL" id="MBC8518807.1"/>
    </source>
</evidence>
<keyword evidence="7 14" id="KW-1133">Transmembrane helix</keyword>
<feature type="transmembrane region" description="Helical" evidence="14">
    <location>
        <begin position="173"/>
        <end position="193"/>
    </location>
</feature>
<dbReference type="InterPro" id="IPR000537">
    <property type="entry name" value="UbiA_prenyltransferase"/>
</dbReference>
<keyword evidence="4 14" id="KW-1003">Cell membrane</keyword>
<comment type="miscellaneous">
    <text evidence="14">Carbon 2 of the heme B porphyrin ring is defined according to the Fischer nomenclature.</text>
</comment>
<reference evidence="15 16" key="1">
    <citation type="submission" date="2020-08" db="EMBL/GenBank/DDBJ databases">
        <title>Bridging the membrane lipid divide: bacteria of the FCB group superphylum have the potential to synthesize archaeal ether lipids.</title>
        <authorList>
            <person name="Villanueva L."/>
            <person name="Von Meijenfeldt F.A.B."/>
            <person name="Westbye A.B."/>
            <person name="Yadav S."/>
            <person name="Hopmans E.C."/>
            <person name="Dutilh B.E."/>
            <person name="Sinninghe Damste J.S."/>
        </authorList>
    </citation>
    <scope>NUCLEOTIDE SEQUENCE [LARGE SCALE GENOMIC DNA]</scope>
    <source>
        <strain evidence="15">NIOZ-UU100</strain>
    </source>
</reference>
<evidence type="ECO:0000256" key="6">
    <source>
        <dbReference type="ARBA" id="ARBA00022692"/>
    </source>
</evidence>
<keyword evidence="5 14" id="KW-0808">Transferase</keyword>
<dbReference type="Pfam" id="PF01040">
    <property type="entry name" value="UbiA"/>
    <property type="match status" value="1"/>
</dbReference>
<feature type="transmembrane region" description="Helical" evidence="14">
    <location>
        <begin position="146"/>
        <end position="167"/>
    </location>
</feature>
<evidence type="ECO:0000256" key="3">
    <source>
        <dbReference type="ARBA" id="ARBA00012292"/>
    </source>
</evidence>
<dbReference type="InterPro" id="IPR030470">
    <property type="entry name" value="UbiA_prenylTrfase_CS"/>
</dbReference>
<evidence type="ECO:0000256" key="1">
    <source>
        <dbReference type="ARBA" id="ARBA00004651"/>
    </source>
</evidence>
<evidence type="ECO:0000256" key="11">
    <source>
        <dbReference type="ARBA" id="ARBA00040810"/>
    </source>
</evidence>
<feature type="transmembrane region" description="Helical" evidence="14">
    <location>
        <begin position="220"/>
        <end position="237"/>
    </location>
</feature>
<evidence type="ECO:0000256" key="4">
    <source>
        <dbReference type="ARBA" id="ARBA00022475"/>
    </source>
</evidence>
<dbReference type="FunFam" id="1.10.357.140:FF:000001">
    <property type="entry name" value="Protoheme IX farnesyltransferase"/>
    <property type="match status" value="1"/>
</dbReference>
<evidence type="ECO:0000256" key="14">
    <source>
        <dbReference type="HAMAP-Rule" id="MF_00154"/>
    </source>
</evidence>
<dbReference type="PROSITE" id="PS00943">
    <property type="entry name" value="UBIA"/>
    <property type="match status" value="1"/>
</dbReference>
<comment type="caution">
    <text evidence="15">The sequence shown here is derived from an EMBL/GenBank/DDBJ whole genome shotgun (WGS) entry which is preliminary data.</text>
</comment>
<feature type="transmembrane region" description="Helical" evidence="14">
    <location>
        <begin position="50"/>
        <end position="71"/>
    </location>
</feature>
<feature type="transmembrane region" description="Helical" evidence="14">
    <location>
        <begin position="97"/>
        <end position="115"/>
    </location>
</feature>
<evidence type="ECO:0000256" key="2">
    <source>
        <dbReference type="ARBA" id="ARBA00004919"/>
    </source>
</evidence>